<keyword evidence="3 10" id="KW-0863">Zinc-finger</keyword>
<evidence type="ECO:0000256" key="11">
    <source>
        <dbReference type="SAM" id="MobiDB-lite"/>
    </source>
</evidence>
<feature type="domain" description="RanBP2-type" evidence="13">
    <location>
        <begin position="119"/>
        <end position="150"/>
    </location>
</feature>
<gene>
    <name evidence="15" type="primary">LOC104237606</name>
</gene>
<evidence type="ECO:0000256" key="4">
    <source>
        <dbReference type="ARBA" id="ARBA00022833"/>
    </source>
</evidence>
<dbReference type="InterPro" id="IPR036443">
    <property type="entry name" value="Znf_RanBP2_sf"/>
</dbReference>
<sequence>MAGTYGYEGGGSAPPSGGGGYGGSGGGGGGGGYGGSGGGGYGSGGGGYGGASGGYGGSGGSYGGGGGRDGGGGGGRGGGGGYGGSSHSRGGGGGGYQGGGDRGGRGGGGGGGRGGGSGKEGDWRCPNPSCGNLNFARRVECNKCGAPSPAGSDDRGGRGGSGYNRGGSGGGYGNSRGGRGDNYDDRNAGGGRTGSYGGSQGRDGGGYAQGPPHAPPSYGAADSNYPPPSNTYGRNPDAVPPPTSYVGGPASYPPSYGAPGGYGGDKTANARGGGRGGPPGGYDGGYGGGQRNAGGYDSSPAEAPEKVKQCDENCGDFCDNARIYISNLPPDVTIEELRELFGSIGQVARIKQKRGYKDQWPWSIKLYTDEQGKNKGDAVLSYEDPSAAHSAGGFFNNHDFRGYKISVAMAEKSAPKPAPAFGSGRGGRGGYGGGGRRDNYRDSGGSGPDRQSHGGNRSRPY</sequence>
<protein>
    <submittedName>
        <fullName evidence="15">Transcription initiation factor TFIID subunit 15b</fullName>
    </submittedName>
</protein>
<keyword evidence="4" id="KW-0862">Zinc</keyword>
<dbReference type="PANTHER" id="PTHR12999:SF7">
    <property type="entry name" value="TRANSCRIPTION INITIATION FACTOR TFIID SUBUNIT 15B"/>
    <property type="match status" value="1"/>
</dbReference>
<keyword evidence="5 9" id="KW-0694">RNA-binding</keyword>
<evidence type="ECO:0000259" key="13">
    <source>
        <dbReference type="PROSITE" id="PS50199"/>
    </source>
</evidence>
<dbReference type="OrthoDB" id="76445at2759"/>
<dbReference type="InterPro" id="IPR012677">
    <property type="entry name" value="Nucleotide-bd_a/b_plait_sf"/>
</dbReference>
<organism evidence="14 15">
    <name type="scientific">Nicotiana sylvestris</name>
    <name type="common">Wood tobacco</name>
    <name type="synonym">South American tobacco</name>
    <dbReference type="NCBI Taxonomy" id="4096"/>
    <lineage>
        <taxon>Eukaryota</taxon>
        <taxon>Viridiplantae</taxon>
        <taxon>Streptophyta</taxon>
        <taxon>Embryophyta</taxon>
        <taxon>Tracheophyta</taxon>
        <taxon>Spermatophyta</taxon>
        <taxon>Magnoliopsida</taxon>
        <taxon>eudicotyledons</taxon>
        <taxon>Gunneridae</taxon>
        <taxon>Pentapetalae</taxon>
        <taxon>asterids</taxon>
        <taxon>lamiids</taxon>
        <taxon>Solanales</taxon>
        <taxon>Solanaceae</taxon>
        <taxon>Nicotianoideae</taxon>
        <taxon>Nicotianeae</taxon>
        <taxon>Nicotiana</taxon>
    </lineage>
</organism>
<dbReference type="RefSeq" id="XP_009790083.1">
    <property type="nucleotide sequence ID" value="XM_009791781.1"/>
</dbReference>
<dbReference type="PROSITE" id="PS50199">
    <property type="entry name" value="ZF_RANBP2_2"/>
    <property type="match status" value="1"/>
</dbReference>
<dbReference type="SUPFAM" id="SSF54928">
    <property type="entry name" value="RNA-binding domain, RBD"/>
    <property type="match status" value="1"/>
</dbReference>
<feature type="region of interest" description="Disordered" evidence="11">
    <location>
        <begin position="1"/>
        <end position="36"/>
    </location>
</feature>
<comment type="subcellular location">
    <subcellularLocation>
        <location evidence="1">Nucleus</location>
    </subcellularLocation>
</comment>
<comment type="function">
    <text evidence="7">TAFs are components of the transcription factor IID (TFIID) complex that is essential for mediating regulation of RNA polymerase transcription.</text>
</comment>
<dbReference type="SUPFAM" id="SSF90209">
    <property type="entry name" value="Ran binding protein zinc finger-like"/>
    <property type="match status" value="1"/>
</dbReference>
<evidence type="ECO:0000256" key="5">
    <source>
        <dbReference type="ARBA" id="ARBA00022884"/>
    </source>
</evidence>
<evidence type="ECO:0000259" key="12">
    <source>
        <dbReference type="PROSITE" id="PS50102"/>
    </source>
</evidence>
<evidence type="ECO:0000256" key="9">
    <source>
        <dbReference type="PROSITE-ProRule" id="PRU00176"/>
    </source>
</evidence>
<evidence type="ECO:0000313" key="15">
    <source>
        <dbReference type="RefSeq" id="XP_009790083.1"/>
    </source>
</evidence>
<dbReference type="Pfam" id="PF00076">
    <property type="entry name" value="RRM_1"/>
    <property type="match status" value="1"/>
</dbReference>
<dbReference type="PROSITE" id="PS50102">
    <property type="entry name" value="RRM"/>
    <property type="match status" value="1"/>
</dbReference>
<keyword evidence="14" id="KW-1185">Reference proteome</keyword>
<dbReference type="GeneID" id="104237606"/>
<dbReference type="STRING" id="4096.A0A1U7XGT1"/>
<dbReference type="CDD" id="cd12280">
    <property type="entry name" value="RRM_FET"/>
    <property type="match status" value="1"/>
</dbReference>
<dbReference type="SMART" id="SM00547">
    <property type="entry name" value="ZnF_RBZ"/>
    <property type="match status" value="1"/>
</dbReference>
<name>A0A1U7XGT1_NICSY</name>
<feature type="compositionally biased region" description="Gly residues" evidence="11">
    <location>
        <begin position="271"/>
        <end position="292"/>
    </location>
</feature>
<feature type="compositionally biased region" description="Gly residues" evidence="11">
    <location>
        <begin position="423"/>
        <end position="434"/>
    </location>
</feature>
<feature type="region of interest" description="Disordered" evidence="11">
    <location>
        <begin position="58"/>
        <end position="129"/>
    </location>
</feature>
<dbReference type="Pfam" id="PF00641">
    <property type="entry name" value="Zn_ribbon_RanBP"/>
    <property type="match status" value="1"/>
</dbReference>
<comment type="similarity">
    <text evidence="8">Belongs to the TAF15 family.</text>
</comment>
<feature type="region of interest" description="Disordered" evidence="11">
    <location>
        <begin position="142"/>
        <end position="304"/>
    </location>
</feature>
<feature type="compositionally biased region" description="Gly residues" evidence="11">
    <location>
        <begin position="188"/>
        <end position="208"/>
    </location>
</feature>
<feature type="compositionally biased region" description="Gly residues" evidence="11">
    <location>
        <begin position="158"/>
        <end position="177"/>
    </location>
</feature>
<evidence type="ECO:0000256" key="7">
    <source>
        <dbReference type="ARBA" id="ARBA00058775"/>
    </source>
</evidence>
<dbReference type="AlphaFoldDB" id="A0A1U7XGT1"/>
<dbReference type="PROSITE" id="PS01358">
    <property type="entry name" value="ZF_RANBP2_1"/>
    <property type="match status" value="1"/>
</dbReference>
<dbReference type="eggNOG" id="KOG1995">
    <property type="taxonomic scope" value="Eukaryota"/>
</dbReference>
<keyword evidence="6" id="KW-0539">Nucleus</keyword>
<reference evidence="14" key="1">
    <citation type="journal article" date="2013" name="Genome Biol.">
        <title>Reference genomes and transcriptomes of Nicotiana sylvestris and Nicotiana tomentosiformis.</title>
        <authorList>
            <person name="Sierro N."/>
            <person name="Battey J.N."/>
            <person name="Ouadi S."/>
            <person name="Bovet L."/>
            <person name="Goepfert S."/>
            <person name="Bakaher N."/>
            <person name="Peitsch M.C."/>
            <person name="Ivanov N.V."/>
        </authorList>
    </citation>
    <scope>NUCLEOTIDE SEQUENCE [LARGE SCALE GENOMIC DNA]</scope>
</reference>
<dbReference type="Gene3D" id="3.30.70.330">
    <property type="match status" value="1"/>
</dbReference>
<feature type="compositionally biased region" description="Low complexity" evidence="11">
    <location>
        <begin position="247"/>
        <end position="257"/>
    </location>
</feature>
<feature type="region of interest" description="Disordered" evidence="11">
    <location>
        <begin position="414"/>
        <end position="461"/>
    </location>
</feature>
<dbReference type="Proteomes" id="UP000189701">
    <property type="component" value="Unplaced"/>
</dbReference>
<feature type="compositionally biased region" description="Gly residues" evidence="11">
    <location>
        <begin position="58"/>
        <end position="118"/>
    </location>
</feature>
<dbReference type="PANTHER" id="PTHR12999">
    <property type="entry name" value="ZINC FINGER RAN-BINDING DOMAIN-CONTAINING PROTEIN 2 ZRANB2-RELATED"/>
    <property type="match status" value="1"/>
</dbReference>
<dbReference type="InterPro" id="IPR000504">
    <property type="entry name" value="RRM_dom"/>
</dbReference>
<dbReference type="InterPro" id="IPR001876">
    <property type="entry name" value="Znf_RanBP2"/>
</dbReference>
<dbReference type="SMART" id="SM00360">
    <property type="entry name" value="RRM"/>
    <property type="match status" value="1"/>
</dbReference>
<evidence type="ECO:0000256" key="3">
    <source>
        <dbReference type="ARBA" id="ARBA00022771"/>
    </source>
</evidence>
<dbReference type="KEGG" id="nsy:104237606"/>
<evidence type="ECO:0000256" key="2">
    <source>
        <dbReference type="ARBA" id="ARBA00022723"/>
    </source>
</evidence>
<evidence type="ECO:0000256" key="8">
    <source>
        <dbReference type="ARBA" id="ARBA00061442"/>
    </source>
</evidence>
<evidence type="ECO:0000256" key="10">
    <source>
        <dbReference type="PROSITE-ProRule" id="PRU00322"/>
    </source>
</evidence>
<evidence type="ECO:0000313" key="14">
    <source>
        <dbReference type="Proteomes" id="UP000189701"/>
    </source>
</evidence>
<dbReference type="GO" id="GO:0003723">
    <property type="term" value="F:RNA binding"/>
    <property type="evidence" value="ECO:0007669"/>
    <property type="project" value="UniProtKB-UniRule"/>
</dbReference>
<dbReference type="GO" id="GO:0005634">
    <property type="term" value="C:nucleus"/>
    <property type="evidence" value="ECO:0007669"/>
    <property type="project" value="UniProtKB-SubCell"/>
</dbReference>
<proteinExistence type="inferred from homology"/>
<dbReference type="GO" id="GO:0008270">
    <property type="term" value="F:zinc ion binding"/>
    <property type="evidence" value="ECO:0007669"/>
    <property type="project" value="UniProtKB-KW"/>
</dbReference>
<dbReference type="InterPro" id="IPR035979">
    <property type="entry name" value="RBD_domain_sf"/>
</dbReference>
<dbReference type="Gene3D" id="4.10.1060.10">
    <property type="entry name" value="Zinc finger, RanBP2-type"/>
    <property type="match status" value="1"/>
</dbReference>
<keyword evidence="2" id="KW-0479">Metal-binding</keyword>
<feature type="domain" description="RRM" evidence="12">
    <location>
        <begin position="321"/>
        <end position="412"/>
    </location>
</feature>
<dbReference type="SMR" id="A0A1U7XGT1"/>
<dbReference type="FunFam" id="4.10.1060.10:FF:000008">
    <property type="entry name" value="TATA-binding protein-associated factor 2N isoform X1"/>
    <property type="match status" value="1"/>
</dbReference>
<accession>A0A1U7XGT1</accession>
<evidence type="ECO:0000256" key="1">
    <source>
        <dbReference type="ARBA" id="ARBA00004123"/>
    </source>
</evidence>
<feature type="compositionally biased region" description="Basic and acidic residues" evidence="11">
    <location>
        <begin position="178"/>
        <end position="187"/>
    </location>
</feature>
<evidence type="ECO:0000256" key="6">
    <source>
        <dbReference type="ARBA" id="ARBA00023242"/>
    </source>
</evidence>
<reference evidence="15" key="2">
    <citation type="submission" date="2025-08" db="UniProtKB">
        <authorList>
            <consortium name="RefSeq"/>
        </authorList>
    </citation>
    <scope>IDENTIFICATION</scope>
    <source>
        <tissue evidence="15">Leaf</tissue>
    </source>
</reference>